<dbReference type="PANTHER" id="PTHR39608">
    <property type="entry name" value="INTEGRAL MEMBRANE PROTEIN (AFU_ORTHOLOGUE AFUA_5G08640)"/>
    <property type="match status" value="1"/>
</dbReference>
<evidence type="ECO:0000256" key="1">
    <source>
        <dbReference type="ARBA" id="ARBA00004141"/>
    </source>
</evidence>
<dbReference type="Pfam" id="PF01284">
    <property type="entry name" value="MARVEL"/>
    <property type="match status" value="1"/>
</dbReference>
<protein>
    <recommendedName>
        <fullName evidence="6">MARVEL domain-containing protein</fullName>
    </recommendedName>
</protein>
<dbReference type="PANTHER" id="PTHR39608:SF1">
    <property type="entry name" value="INTEGRAL MEMBRANE PROTEIN (AFU_ORTHOLOGUE AFUA_5G08640)"/>
    <property type="match status" value="1"/>
</dbReference>
<reference evidence="7 8" key="1">
    <citation type="submission" date="2015-04" db="EMBL/GenBank/DDBJ databases">
        <authorList>
            <person name="Syromyatnikov M.Y."/>
            <person name="Popov V.N."/>
        </authorList>
    </citation>
    <scope>NUCLEOTIDE SEQUENCE [LARGE SCALE GENOMIC DNA]</scope>
    <source>
        <strain evidence="7">WF-38-12</strain>
    </source>
</reference>
<gene>
    <name evidence="7" type="ORF">PISL3812_08546</name>
</gene>
<name>A0A0U1M7F8_TALIS</name>
<proteinExistence type="predicted"/>
<feature type="transmembrane region" description="Helical" evidence="5">
    <location>
        <begin position="81"/>
        <end position="99"/>
    </location>
</feature>
<dbReference type="OrthoDB" id="4074965at2759"/>
<evidence type="ECO:0000259" key="6">
    <source>
        <dbReference type="Pfam" id="PF01284"/>
    </source>
</evidence>
<comment type="subcellular location">
    <subcellularLocation>
        <location evidence="1">Membrane</location>
        <topology evidence="1">Multi-pass membrane protein</topology>
    </subcellularLocation>
</comment>
<feature type="domain" description="MARVEL" evidence="6">
    <location>
        <begin position="15"/>
        <end position="132"/>
    </location>
</feature>
<feature type="transmembrane region" description="Helical" evidence="5">
    <location>
        <begin position="49"/>
        <end position="75"/>
    </location>
</feature>
<dbReference type="OMA" id="NCGSIWH"/>
<evidence type="ECO:0000256" key="5">
    <source>
        <dbReference type="SAM" id="Phobius"/>
    </source>
</evidence>
<dbReference type="GO" id="GO:0016020">
    <property type="term" value="C:membrane"/>
    <property type="evidence" value="ECO:0007669"/>
    <property type="project" value="UniProtKB-SubCell"/>
</dbReference>
<feature type="transmembrane region" description="Helical" evidence="5">
    <location>
        <begin position="16"/>
        <end position="37"/>
    </location>
</feature>
<keyword evidence="3 5" id="KW-1133">Transmembrane helix</keyword>
<feature type="transmembrane region" description="Helical" evidence="5">
    <location>
        <begin position="120"/>
        <end position="141"/>
    </location>
</feature>
<evidence type="ECO:0000313" key="8">
    <source>
        <dbReference type="Proteomes" id="UP000054383"/>
    </source>
</evidence>
<dbReference type="Proteomes" id="UP000054383">
    <property type="component" value="Unassembled WGS sequence"/>
</dbReference>
<organism evidence="7 8">
    <name type="scientific">Talaromyces islandicus</name>
    <name type="common">Penicillium islandicum</name>
    <dbReference type="NCBI Taxonomy" id="28573"/>
    <lineage>
        <taxon>Eukaryota</taxon>
        <taxon>Fungi</taxon>
        <taxon>Dikarya</taxon>
        <taxon>Ascomycota</taxon>
        <taxon>Pezizomycotina</taxon>
        <taxon>Eurotiomycetes</taxon>
        <taxon>Eurotiomycetidae</taxon>
        <taxon>Eurotiales</taxon>
        <taxon>Trichocomaceae</taxon>
        <taxon>Talaromyces</taxon>
        <taxon>Talaromyces sect. Islandici</taxon>
    </lineage>
</organism>
<keyword evidence="2 5" id="KW-0812">Transmembrane</keyword>
<evidence type="ECO:0000313" key="7">
    <source>
        <dbReference type="EMBL" id="CRG91497.1"/>
    </source>
</evidence>
<keyword evidence="4 5" id="KW-0472">Membrane</keyword>
<evidence type="ECO:0000256" key="3">
    <source>
        <dbReference type="ARBA" id="ARBA00022989"/>
    </source>
</evidence>
<keyword evidence="8" id="KW-1185">Reference proteome</keyword>
<evidence type="ECO:0000256" key="4">
    <source>
        <dbReference type="ARBA" id="ARBA00023136"/>
    </source>
</evidence>
<evidence type="ECO:0000256" key="2">
    <source>
        <dbReference type="ARBA" id="ARBA00022692"/>
    </source>
</evidence>
<dbReference type="EMBL" id="CVMT01000010">
    <property type="protein sequence ID" value="CRG91497.1"/>
    <property type="molecule type" value="Genomic_DNA"/>
</dbReference>
<sequence length="157" mass="17442">MSDPIVPRPIAIPLRFLLRSAQVAFAAINAGLVGYFLKSYSGDGILGRWIYVEVIAALAIIFGVVLMVPILHGYFVWPIDITFSLAWFAAFGTLVNALEATACGQDISNTECTQWKVNEAFAFLSAIVWLITGLVGLFYVWRADQQRLGYWTGRYDV</sequence>
<dbReference type="AlphaFoldDB" id="A0A0U1M7F8"/>
<dbReference type="InterPro" id="IPR008253">
    <property type="entry name" value="Marvel"/>
</dbReference>
<accession>A0A0U1M7F8</accession>